<organism evidence="1 2">
    <name type="scientific">Sediminicurvatus halobius</name>
    <dbReference type="NCBI Taxonomy" id="2182432"/>
    <lineage>
        <taxon>Bacteria</taxon>
        <taxon>Pseudomonadati</taxon>
        <taxon>Pseudomonadota</taxon>
        <taxon>Gammaproteobacteria</taxon>
        <taxon>Chromatiales</taxon>
        <taxon>Ectothiorhodospiraceae</taxon>
        <taxon>Sediminicurvatus</taxon>
    </lineage>
</organism>
<reference evidence="1 2" key="1">
    <citation type="submission" date="2018-05" db="EMBL/GenBank/DDBJ databases">
        <title>Spiribacter halobius sp. nov., a moderately halophilic bacterium isolated from marine solar saltern.</title>
        <authorList>
            <person name="Zheng W.-S."/>
            <person name="Lu D.-C."/>
            <person name="Du Z.-J."/>
        </authorList>
    </citation>
    <scope>NUCLEOTIDE SEQUENCE [LARGE SCALE GENOMIC DNA]</scope>
    <source>
        <strain evidence="1 2">E85</strain>
    </source>
</reference>
<keyword evidence="2" id="KW-1185">Reference proteome</keyword>
<accession>A0A2U2N8H2</accession>
<name>A0A2U2N8H2_9GAMM</name>
<dbReference type="EMBL" id="QFFI01000002">
    <property type="protein sequence ID" value="PWG65491.1"/>
    <property type="molecule type" value="Genomic_DNA"/>
</dbReference>
<proteinExistence type="predicted"/>
<evidence type="ECO:0000313" key="1">
    <source>
        <dbReference type="EMBL" id="PWG65491.1"/>
    </source>
</evidence>
<dbReference type="AlphaFoldDB" id="A0A2U2N8H2"/>
<gene>
    <name evidence="1" type="ORF">DEM34_01755</name>
</gene>
<protein>
    <submittedName>
        <fullName evidence="1">Uncharacterized protein</fullName>
    </submittedName>
</protein>
<dbReference type="RefSeq" id="WP_109675628.1">
    <property type="nucleotide sequence ID" value="NZ_CP086615.1"/>
</dbReference>
<evidence type="ECO:0000313" key="2">
    <source>
        <dbReference type="Proteomes" id="UP000245474"/>
    </source>
</evidence>
<sequence>MPEADATAMPELAPAPIMPSAVERLHARLAERLGCPRLLVTVPPAAPNEPLLLLETQRLVEALRTVSLDPPPETLLVVRPQGHDGAGRVALMHIHPGAGAPLAGLVSLVTRTLEITGRCRTAPDPRPGLRQSLALEMAVDGRWETVGHCGTPAPETRRAAGLDPDAGAIDLLEIDVYAVQVAGRLGRY</sequence>
<dbReference type="Proteomes" id="UP000245474">
    <property type="component" value="Unassembled WGS sequence"/>
</dbReference>
<comment type="caution">
    <text evidence="1">The sequence shown here is derived from an EMBL/GenBank/DDBJ whole genome shotgun (WGS) entry which is preliminary data.</text>
</comment>